<dbReference type="InterPro" id="IPR014729">
    <property type="entry name" value="Rossmann-like_a/b/a_fold"/>
</dbReference>
<evidence type="ECO:0000256" key="6">
    <source>
        <dbReference type="ARBA" id="ARBA00022840"/>
    </source>
</evidence>
<dbReference type="SUPFAM" id="SSF82829">
    <property type="entry name" value="MesJ substrate recognition domain-like"/>
    <property type="match status" value="1"/>
</dbReference>
<evidence type="ECO:0000313" key="11">
    <source>
        <dbReference type="Proteomes" id="UP000294289"/>
    </source>
</evidence>
<evidence type="ECO:0000256" key="7">
    <source>
        <dbReference type="ARBA" id="ARBA00048539"/>
    </source>
</evidence>
<dbReference type="Proteomes" id="UP000294289">
    <property type="component" value="Chromosome"/>
</dbReference>
<name>A0A803GD92_9GAMM</name>
<evidence type="ECO:0000259" key="9">
    <source>
        <dbReference type="SMART" id="SM00977"/>
    </source>
</evidence>
<dbReference type="InterPro" id="IPR012796">
    <property type="entry name" value="Lysidine-tRNA-synth_C"/>
</dbReference>
<dbReference type="EMBL" id="LR217737">
    <property type="protein sequence ID" value="VFP88872.1"/>
    <property type="molecule type" value="Genomic_DNA"/>
</dbReference>
<dbReference type="Gene3D" id="1.20.59.20">
    <property type="match status" value="1"/>
</dbReference>
<comment type="domain">
    <text evidence="8">The N-terminal region contains the highly conserved SGGXDS motif, predicted to be a P-loop motif involved in ATP binding.</text>
</comment>
<keyword evidence="2 8" id="KW-0963">Cytoplasm</keyword>
<dbReference type="PANTHER" id="PTHR43033:SF1">
    <property type="entry name" value="TRNA(ILE)-LYSIDINE SYNTHASE-RELATED"/>
    <property type="match status" value="1"/>
</dbReference>
<dbReference type="Pfam" id="PF01171">
    <property type="entry name" value="ATP_bind_3"/>
    <property type="match status" value="1"/>
</dbReference>
<dbReference type="GO" id="GO:0006400">
    <property type="term" value="P:tRNA modification"/>
    <property type="evidence" value="ECO:0007669"/>
    <property type="project" value="UniProtKB-UniRule"/>
</dbReference>
<evidence type="ECO:0000256" key="5">
    <source>
        <dbReference type="ARBA" id="ARBA00022741"/>
    </source>
</evidence>
<protein>
    <recommendedName>
        <fullName evidence="8">tRNA(Ile)-lysidine synthase</fullName>
        <ecNumber evidence="8">6.3.4.19</ecNumber>
    </recommendedName>
    <alternativeName>
        <fullName evidence="8">tRNA(Ile)-2-lysyl-cytidine synthase</fullName>
    </alternativeName>
    <alternativeName>
        <fullName evidence="8">tRNA(Ile)-lysidine synthetase</fullName>
    </alternativeName>
</protein>
<dbReference type="InterPro" id="IPR012094">
    <property type="entry name" value="tRNA_Ile_lys_synt"/>
</dbReference>
<dbReference type="SUPFAM" id="SSF52402">
    <property type="entry name" value="Adenine nucleotide alpha hydrolases-like"/>
    <property type="match status" value="1"/>
</dbReference>
<keyword evidence="4 8" id="KW-0819">tRNA processing</keyword>
<dbReference type="HAMAP" id="MF_01161">
    <property type="entry name" value="tRNA_Ile_lys_synt"/>
    <property type="match status" value="1"/>
</dbReference>
<feature type="domain" description="Lysidine-tRNA(Ile) synthetase C-terminal" evidence="9">
    <location>
        <begin position="360"/>
        <end position="432"/>
    </location>
</feature>
<dbReference type="EC" id="6.3.4.19" evidence="8"/>
<organism evidence="10 11">
    <name type="scientific">Candidatus Erwinia haradaeae</name>
    <dbReference type="NCBI Taxonomy" id="1922217"/>
    <lineage>
        <taxon>Bacteria</taxon>
        <taxon>Pseudomonadati</taxon>
        <taxon>Pseudomonadota</taxon>
        <taxon>Gammaproteobacteria</taxon>
        <taxon>Enterobacterales</taxon>
        <taxon>Erwiniaceae</taxon>
        <taxon>Erwinia</taxon>
    </lineage>
</organism>
<dbReference type="NCBIfam" id="TIGR02432">
    <property type="entry name" value="lysidine_TilS_N"/>
    <property type="match status" value="1"/>
</dbReference>
<comment type="function">
    <text evidence="8">Ligates lysine onto the cytidine present at position 34 of the AUA codon-specific tRNA(Ile) that contains the anticodon CAU, in an ATP-dependent manner. Cytidine is converted to lysidine, thus changing the amino acid specificity of the tRNA from methionine to isoleucine.</text>
</comment>
<sequence>MLSTIDLEHALLNQRSVLIAYSGGLDSSILLYQLVQLRKKYTDLRLRAAYIDHGIHNDSKKWIIHCQNQCTTWKVPLVVHSVQVNSKGQGIESSARQVRYNALYKMLLTGEVLLTGHHQDDQCETVLLALKRGRGPAGIAGMLPSKNQRGSYHLRPLLTYTREKLEELAHYHGLIWIEDDSNQDIRYDRNFLRLKIIPLLNKRWPYFSSTVSRSAKLCGEQERLLDECLLDTLNSLIDSSNSLDYIPLLTMSSVRRAALLRRWIARQYNGELPSYDSLKRIWKEVAIARPDANPSLKIGIKEIRRFRSRLYFMSLKKSLINIKLLWEPPWKPLSLPDGLGQLTQSLNGIALRYPTIHTIVNVRFCAYGLFKIIGRSRSRSLKKIWQEHEIPPWNRTRTPLIFYGDVLIAAPGIFITLEGAPEIDQEPWHIAWETSVLNKN</sequence>
<dbReference type="GO" id="GO:0005737">
    <property type="term" value="C:cytoplasm"/>
    <property type="evidence" value="ECO:0007669"/>
    <property type="project" value="UniProtKB-SubCell"/>
</dbReference>
<accession>A0A803GD92</accession>
<dbReference type="InterPro" id="IPR015262">
    <property type="entry name" value="tRNA_Ile_lys_synt_subst-bd"/>
</dbReference>
<dbReference type="GO" id="GO:0032267">
    <property type="term" value="F:tRNA(Ile)-lysidine synthase activity"/>
    <property type="evidence" value="ECO:0007669"/>
    <property type="project" value="UniProtKB-EC"/>
</dbReference>
<dbReference type="InterPro" id="IPR012795">
    <property type="entry name" value="tRNA_Ile_lys_synt_N"/>
</dbReference>
<evidence type="ECO:0000256" key="2">
    <source>
        <dbReference type="ARBA" id="ARBA00022490"/>
    </source>
</evidence>
<comment type="subcellular location">
    <subcellularLocation>
        <location evidence="1 8">Cytoplasm</location>
    </subcellularLocation>
</comment>
<keyword evidence="6 8" id="KW-0067">ATP-binding</keyword>
<reference evidence="10 11" key="1">
    <citation type="submission" date="2019-02" db="EMBL/GenBank/DDBJ databases">
        <authorList>
            <person name="Manzano-Marin A."/>
            <person name="Manzano-Marin A."/>
        </authorList>
    </citation>
    <scope>NUCLEOTIDE SEQUENCE [LARGE SCALE GENOMIC DNA]</scope>
    <source>
        <strain evidence="10 11">ErCipiceae</strain>
    </source>
</reference>
<dbReference type="InterPro" id="IPR011063">
    <property type="entry name" value="TilS/TtcA_N"/>
</dbReference>
<comment type="similarity">
    <text evidence="8">Belongs to the tRNA(Ile)-lysidine synthase family.</text>
</comment>
<dbReference type="Pfam" id="PF09179">
    <property type="entry name" value="TilS"/>
    <property type="match status" value="1"/>
</dbReference>
<keyword evidence="3 8" id="KW-0436">Ligase</keyword>
<gene>
    <name evidence="8 10" type="primary">tilS</name>
    <name evidence="10" type="ORF">ERCIPICE3303_654</name>
</gene>
<proteinExistence type="inferred from homology"/>
<dbReference type="PANTHER" id="PTHR43033">
    <property type="entry name" value="TRNA(ILE)-LYSIDINE SYNTHASE-RELATED"/>
    <property type="match status" value="1"/>
</dbReference>
<comment type="catalytic activity">
    <reaction evidence="7 8">
        <text>cytidine(34) in tRNA(Ile2) + L-lysine + ATP = lysidine(34) in tRNA(Ile2) + AMP + diphosphate + H(+)</text>
        <dbReference type="Rhea" id="RHEA:43744"/>
        <dbReference type="Rhea" id="RHEA-COMP:10625"/>
        <dbReference type="Rhea" id="RHEA-COMP:10670"/>
        <dbReference type="ChEBI" id="CHEBI:15378"/>
        <dbReference type="ChEBI" id="CHEBI:30616"/>
        <dbReference type="ChEBI" id="CHEBI:32551"/>
        <dbReference type="ChEBI" id="CHEBI:33019"/>
        <dbReference type="ChEBI" id="CHEBI:82748"/>
        <dbReference type="ChEBI" id="CHEBI:83665"/>
        <dbReference type="ChEBI" id="CHEBI:456215"/>
        <dbReference type="EC" id="6.3.4.19"/>
    </reaction>
</comment>
<evidence type="ECO:0000256" key="1">
    <source>
        <dbReference type="ARBA" id="ARBA00004496"/>
    </source>
</evidence>
<dbReference type="Gene3D" id="3.40.50.620">
    <property type="entry name" value="HUPs"/>
    <property type="match status" value="1"/>
</dbReference>
<dbReference type="SUPFAM" id="SSF56037">
    <property type="entry name" value="PheT/TilS domain"/>
    <property type="match status" value="1"/>
</dbReference>
<evidence type="ECO:0000256" key="4">
    <source>
        <dbReference type="ARBA" id="ARBA00022694"/>
    </source>
</evidence>
<feature type="binding site" evidence="8">
    <location>
        <begin position="22"/>
        <end position="27"/>
    </location>
    <ligand>
        <name>ATP</name>
        <dbReference type="ChEBI" id="CHEBI:30616"/>
    </ligand>
</feature>
<evidence type="ECO:0000256" key="3">
    <source>
        <dbReference type="ARBA" id="ARBA00022598"/>
    </source>
</evidence>
<dbReference type="AlphaFoldDB" id="A0A803GD92"/>
<dbReference type="GO" id="GO:0005524">
    <property type="term" value="F:ATP binding"/>
    <property type="evidence" value="ECO:0007669"/>
    <property type="project" value="UniProtKB-UniRule"/>
</dbReference>
<dbReference type="NCBIfam" id="TIGR02433">
    <property type="entry name" value="lysidine_TilS_C"/>
    <property type="match status" value="1"/>
</dbReference>
<keyword evidence="5 8" id="KW-0547">Nucleotide-binding</keyword>
<dbReference type="CDD" id="cd01992">
    <property type="entry name" value="TilS_N"/>
    <property type="match status" value="1"/>
</dbReference>
<dbReference type="Pfam" id="PF11734">
    <property type="entry name" value="TilS_C"/>
    <property type="match status" value="1"/>
</dbReference>
<evidence type="ECO:0000313" key="10">
    <source>
        <dbReference type="EMBL" id="VFP88872.1"/>
    </source>
</evidence>
<evidence type="ECO:0000256" key="8">
    <source>
        <dbReference type="HAMAP-Rule" id="MF_01161"/>
    </source>
</evidence>
<dbReference type="SMART" id="SM00977">
    <property type="entry name" value="TilS_C"/>
    <property type="match status" value="1"/>
</dbReference>